<evidence type="ECO:0000313" key="1">
    <source>
        <dbReference type="EMBL" id="CAE0690192.1"/>
    </source>
</evidence>
<dbReference type="GO" id="GO:0005929">
    <property type="term" value="C:cilium"/>
    <property type="evidence" value="ECO:0007669"/>
    <property type="project" value="GOC"/>
</dbReference>
<dbReference type="InterPro" id="IPR015943">
    <property type="entry name" value="WD40/YVTN_repeat-like_dom_sf"/>
</dbReference>
<dbReference type="PANTHER" id="PTHR16022:SF0">
    <property type="entry name" value="CYTOPLASMIC DYNEIN 2 INTERMEDIATE CHAIN 1"/>
    <property type="match status" value="1"/>
</dbReference>
<accession>A0A7S3ZPY4</accession>
<evidence type="ECO:0000313" key="3">
    <source>
        <dbReference type="Proteomes" id="UP000789595"/>
    </source>
</evidence>
<protein>
    <recommendedName>
        <fullName evidence="4">WD repeat-containing protein 60</fullName>
    </recommendedName>
</protein>
<dbReference type="Gene3D" id="2.130.10.10">
    <property type="entry name" value="YVTN repeat-like/Quinoprotein amine dehydrogenase"/>
    <property type="match status" value="2"/>
</dbReference>
<dbReference type="OrthoDB" id="2162425at2759"/>
<dbReference type="GO" id="GO:0045503">
    <property type="term" value="F:dynein light chain binding"/>
    <property type="evidence" value="ECO:0007669"/>
    <property type="project" value="InterPro"/>
</dbReference>
<reference evidence="2" key="2">
    <citation type="submission" date="2021-11" db="EMBL/GenBank/DDBJ databases">
        <authorList>
            <consortium name="Genoscope - CEA"/>
            <person name="William W."/>
        </authorList>
    </citation>
    <scope>NUCLEOTIDE SEQUENCE</scope>
</reference>
<evidence type="ECO:0008006" key="4">
    <source>
        <dbReference type="Google" id="ProtNLM"/>
    </source>
</evidence>
<dbReference type="InterPro" id="IPR001680">
    <property type="entry name" value="WD40_rpt"/>
</dbReference>
<sequence>MSSGAIDEYKDDFEDYEDDVDDAVEFQSRAPRLVSTLEESFTAIHENSDLLSRTGKAEVAIAREVAMDDRRAKQTESKALADVKQPKYLTANPRNLIGWFDPAVHRARGLQGHLALVSERFIAFDQLPQTEYQLYRPRLCSAKKRMKERAVGTADELISTGMQADTIWTRDAEMQFANGIDDTDFENLIAKSLQGKVCNRKGGQLATWSGAKTSTYVKHELLLRFLHRVSATCMALIRPHTEEPHDATVEHNAIRSQPSNPPLHEAGPWAKLCKSPKPEPVPCPERMLVCFTSRKCRSVTKLIFSRTHTSIFIALLQEPLRPNYFHPSKSAPLLDDKNSVQATIWDVRHPDTPVALLCEESVLTCACFAPSGTLCVVAGSATGLIILWDLSMVVTSRPGHPEEPFMMGGVISNPQETVHESTILELCPMLSSCTSPIHDKCLTFQLLSVDDCGLLAIWLVVDSPLNIEGVVAHTIDTMNATAPGRDPRLICLRSFTVWSSVPTTLGGSFGQSPARQRTESHLKISKDNEFGPLSPCISAFATLPARSDEYLVGLSNGHLVKCSLLGMTTEPRILFPSTTSMKKVAKAYQASPQSTLPDGFSGTRAVCLDFSPFFKELCIVGQLDGGCRVHHINLATPLITWPYYVFSRCTALNATCVSDLKWSPNVPNIFFVLHANGDLHAFDLNRDDSAPVYSCALSAEVGFSESSPPLTKMAISRGLSNATELVFISFGETIFKRAMPTASEFKERDLGEFLDRLITLAGSRSD</sequence>
<dbReference type="PANTHER" id="PTHR16022">
    <property type="entry name" value="WD REPEAT DOMAIN 60"/>
    <property type="match status" value="1"/>
</dbReference>
<organism evidence="1">
    <name type="scientific">Pelagomonas calceolata</name>
    <dbReference type="NCBI Taxonomy" id="35677"/>
    <lineage>
        <taxon>Eukaryota</taxon>
        <taxon>Sar</taxon>
        <taxon>Stramenopiles</taxon>
        <taxon>Ochrophyta</taxon>
        <taxon>Pelagophyceae</taxon>
        <taxon>Pelagomonadales</taxon>
        <taxon>Pelagomonadaceae</taxon>
        <taxon>Pelagomonas</taxon>
    </lineage>
</organism>
<dbReference type="InterPro" id="IPR042505">
    <property type="entry name" value="DYNC2I1"/>
</dbReference>
<dbReference type="EMBL" id="HBIW01006734">
    <property type="protein sequence ID" value="CAE0690192.1"/>
    <property type="molecule type" value="Transcribed_RNA"/>
</dbReference>
<dbReference type="InterPro" id="IPR036322">
    <property type="entry name" value="WD40_repeat_dom_sf"/>
</dbReference>
<name>A0A7S3ZPY4_9STRA</name>
<proteinExistence type="predicted"/>
<dbReference type="GO" id="GO:0005868">
    <property type="term" value="C:cytoplasmic dynein complex"/>
    <property type="evidence" value="ECO:0007669"/>
    <property type="project" value="InterPro"/>
</dbReference>
<dbReference type="Proteomes" id="UP000789595">
    <property type="component" value="Unassembled WGS sequence"/>
</dbReference>
<dbReference type="GO" id="GO:0045504">
    <property type="term" value="F:dynein heavy chain binding"/>
    <property type="evidence" value="ECO:0007669"/>
    <property type="project" value="InterPro"/>
</dbReference>
<dbReference type="AlphaFoldDB" id="A0A7S3ZPY4"/>
<dbReference type="GO" id="GO:0042073">
    <property type="term" value="P:intraciliary transport"/>
    <property type="evidence" value="ECO:0007669"/>
    <property type="project" value="InterPro"/>
</dbReference>
<gene>
    <name evidence="1" type="ORF">PCAL00307_LOCUS5627</name>
    <name evidence="2" type="ORF">PECAL_5P09650</name>
</gene>
<reference evidence="1" key="1">
    <citation type="submission" date="2021-01" db="EMBL/GenBank/DDBJ databases">
        <authorList>
            <person name="Corre E."/>
            <person name="Pelletier E."/>
            <person name="Niang G."/>
            <person name="Scheremetjew M."/>
            <person name="Finn R."/>
            <person name="Kale V."/>
            <person name="Holt S."/>
            <person name="Cochrane G."/>
            <person name="Meng A."/>
            <person name="Brown T."/>
            <person name="Cohen L."/>
        </authorList>
    </citation>
    <scope>NUCLEOTIDE SEQUENCE</scope>
    <source>
        <strain evidence="1">CCMP1756</strain>
    </source>
</reference>
<dbReference type="SUPFAM" id="SSF50978">
    <property type="entry name" value="WD40 repeat-like"/>
    <property type="match status" value="1"/>
</dbReference>
<dbReference type="EMBL" id="CAKKNE010000005">
    <property type="protein sequence ID" value="CAH0376386.1"/>
    <property type="molecule type" value="Genomic_DNA"/>
</dbReference>
<keyword evidence="3" id="KW-1185">Reference proteome</keyword>
<evidence type="ECO:0000313" key="2">
    <source>
        <dbReference type="EMBL" id="CAH0376386.1"/>
    </source>
</evidence>
<dbReference type="SMART" id="SM00320">
    <property type="entry name" value="WD40"/>
    <property type="match status" value="3"/>
</dbReference>